<protein>
    <recommendedName>
        <fullName evidence="1">non-specific serine/threonine protein kinase</fullName>
        <ecNumber evidence="1">2.7.11.1</ecNumber>
    </recommendedName>
</protein>
<feature type="transmembrane region" description="Helical" evidence="11">
    <location>
        <begin position="546"/>
        <end position="566"/>
    </location>
</feature>
<dbReference type="PROSITE" id="PS51450">
    <property type="entry name" value="LRR"/>
    <property type="match status" value="1"/>
</dbReference>
<keyword evidence="8" id="KW-0067">ATP-binding</keyword>
<keyword evidence="5" id="KW-0677">Repeat</keyword>
<evidence type="ECO:0000313" key="15">
    <source>
        <dbReference type="EMBL" id="VFT92786.1"/>
    </source>
</evidence>
<dbReference type="InterPro" id="IPR011009">
    <property type="entry name" value="Kinase-like_dom_sf"/>
</dbReference>
<evidence type="ECO:0000256" key="10">
    <source>
        <dbReference type="ARBA" id="ARBA00048679"/>
    </source>
</evidence>
<dbReference type="Pfam" id="PF07714">
    <property type="entry name" value="PK_Tyr_Ser-Thr"/>
    <property type="match status" value="1"/>
</dbReference>
<keyword evidence="11" id="KW-1133">Transmembrane helix</keyword>
<dbReference type="InterPro" id="IPR001245">
    <property type="entry name" value="Ser-Thr/Tyr_kinase_cat_dom"/>
</dbReference>
<keyword evidence="7" id="KW-0418">Kinase</keyword>
<evidence type="ECO:0000256" key="4">
    <source>
        <dbReference type="ARBA" id="ARBA00022679"/>
    </source>
</evidence>
<evidence type="ECO:0000313" key="16">
    <source>
        <dbReference type="Proteomes" id="UP000332933"/>
    </source>
</evidence>
<feature type="domain" description="Protein kinase" evidence="13">
    <location>
        <begin position="606"/>
        <end position="905"/>
    </location>
</feature>
<dbReference type="OrthoDB" id="7451790at2759"/>
<dbReference type="PANTHER" id="PTHR48005:SF13">
    <property type="entry name" value="SERINE_THREONINE-PROTEIN KINASE DDB_G0278509-RELATED"/>
    <property type="match status" value="1"/>
</dbReference>
<keyword evidence="11" id="KW-0472">Membrane</keyword>
<keyword evidence="12" id="KW-0732">Signal</keyword>
<dbReference type="AlphaFoldDB" id="A0A485L5S3"/>
<keyword evidence="6" id="KW-0547">Nucleotide-binding</keyword>
<sequence>MRGATTSAALLVAMAAATGNFVVAAADAPCSLTQTVLTARCGHVVAVSRQTQICPYQPASCAAFATGTCFDSTGTAPLTYIAHLFFSHSMCHRRGYWKCSYSNAKCSAATAATFNDIFAKVDNENSDPFDVDRGVKSYAEVGDICYDAAGNTTGAVVLARQDRYCVVDTKCQTQPNSTTTVRTAQVLLDIPRIQGTGSFNNLSIVGLGPDLSMNAWNQSLDDATNLEIRFSQLTSIANTKFPRNLSSLNVNFNKIATLGNLSQNAPSVTFLSAASNSLTSLDNVMFPRQLTTLSLLSNQLQGTLAGAALPSSLEFLYLAQNQYTQVIGPLPASLMTIDLGSNLLRVFDASTLGGNVTLLQLSNNTLTQMRGMFPPSLQTLDLSSNQLADLPAFSKQANLTLLNLARNPFPWTAASAFPAIVTTLNLSNTPIQNAILNASQLPSTIVTLDLTNCKITTIVGAFPPALQKLYLDGNALGTWTLSSNAFRTLNSLTWLSLPSTPTTFNCTALATKALPNGFQVCIQDLLPSPNNTPASTSPSSSSNAPVYAVVAGGIIILALVGGYFVYQRRRSERFSDEMDDDDGGGDDAIGVVEIGTAHAASTAASLRHFDGGGGGSSKRFDLGDEFNQFRIPMREVEILQPLLRPDQAEARRPDAATMLYKARFNERFVVLKTLTTEEPSAVSADFLQTIRLRSTFDHPHVVGFVGVVWSSNARLTGYGLLLEHLPRGDLARVLAFDAQKTDKLLQWRPSLPTVHPKTSLLLDIASAIVYLHSFVPPAMHRNLQSRSILLSDAWEAKVNGFKTSPSWVAPELITAPEVLRGEAWTEKADIYSFGILICELDLGRHPYVNEKNPENDRQIATLVKADLLQPTFSVECPVEIQDIAKKCLAFDRAARPAAVEMEFWIRKFKRTHPECCN</sequence>
<dbReference type="SUPFAM" id="SSF52058">
    <property type="entry name" value="L domain-like"/>
    <property type="match status" value="1"/>
</dbReference>
<dbReference type="Gene3D" id="3.80.10.10">
    <property type="entry name" value="Ribonuclease Inhibitor"/>
    <property type="match status" value="2"/>
</dbReference>
<evidence type="ECO:0000256" key="9">
    <source>
        <dbReference type="ARBA" id="ARBA00047899"/>
    </source>
</evidence>
<dbReference type="InterPro" id="IPR000719">
    <property type="entry name" value="Prot_kinase_dom"/>
</dbReference>
<dbReference type="EMBL" id="VJMH01005784">
    <property type="protein sequence ID" value="KAF0692955.1"/>
    <property type="molecule type" value="Genomic_DNA"/>
</dbReference>
<dbReference type="PANTHER" id="PTHR48005">
    <property type="entry name" value="LEUCINE RICH REPEAT KINASE 2"/>
    <property type="match status" value="1"/>
</dbReference>
<comment type="catalytic activity">
    <reaction evidence="9">
        <text>L-threonyl-[protein] + ATP = O-phospho-L-threonyl-[protein] + ADP + H(+)</text>
        <dbReference type="Rhea" id="RHEA:46608"/>
        <dbReference type="Rhea" id="RHEA-COMP:11060"/>
        <dbReference type="Rhea" id="RHEA-COMP:11605"/>
        <dbReference type="ChEBI" id="CHEBI:15378"/>
        <dbReference type="ChEBI" id="CHEBI:30013"/>
        <dbReference type="ChEBI" id="CHEBI:30616"/>
        <dbReference type="ChEBI" id="CHEBI:61977"/>
        <dbReference type="ChEBI" id="CHEBI:456216"/>
        <dbReference type="EC" id="2.7.11.1"/>
    </reaction>
</comment>
<keyword evidence="4" id="KW-0808">Transferase</keyword>
<accession>A0A485L5S3</accession>
<dbReference type="EC" id="2.7.11.1" evidence="1"/>
<evidence type="ECO:0000256" key="5">
    <source>
        <dbReference type="ARBA" id="ARBA00022737"/>
    </source>
</evidence>
<feature type="chain" id="PRO_5033437370" description="non-specific serine/threonine protein kinase" evidence="12">
    <location>
        <begin position="20"/>
        <end position="917"/>
    </location>
</feature>
<evidence type="ECO:0000313" key="14">
    <source>
        <dbReference type="EMBL" id="KAF0692955.1"/>
    </source>
</evidence>
<dbReference type="InterPro" id="IPR001611">
    <property type="entry name" value="Leu-rich_rpt"/>
</dbReference>
<feature type="signal peptide" evidence="12">
    <location>
        <begin position="1"/>
        <end position="19"/>
    </location>
</feature>
<reference evidence="15 16" key="1">
    <citation type="submission" date="2019-03" db="EMBL/GenBank/DDBJ databases">
        <authorList>
            <person name="Gaulin E."/>
            <person name="Dumas B."/>
        </authorList>
    </citation>
    <scope>NUCLEOTIDE SEQUENCE [LARGE SCALE GENOMIC DNA]</scope>
    <source>
        <strain evidence="15">CBS 568.67</strain>
    </source>
</reference>
<keyword evidence="3" id="KW-0433">Leucine-rich repeat</keyword>
<dbReference type="Gene3D" id="1.10.510.10">
    <property type="entry name" value="Transferase(Phosphotransferase) domain 1"/>
    <property type="match status" value="1"/>
</dbReference>
<evidence type="ECO:0000256" key="3">
    <source>
        <dbReference type="ARBA" id="ARBA00022614"/>
    </source>
</evidence>
<proteinExistence type="predicted"/>
<organism evidence="15 16">
    <name type="scientific">Aphanomyces stellatus</name>
    <dbReference type="NCBI Taxonomy" id="120398"/>
    <lineage>
        <taxon>Eukaryota</taxon>
        <taxon>Sar</taxon>
        <taxon>Stramenopiles</taxon>
        <taxon>Oomycota</taxon>
        <taxon>Saprolegniomycetes</taxon>
        <taxon>Saprolegniales</taxon>
        <taxon>Verrucalvaceae</taxon>
        <taxon>Aphanomyces</taxon>
    </lineage>
</organism>
<evidence type="ECO:0000259" key="13">
    <source>
        <dbReference type="PROSITE" id="PS50011"/>
    </source>
</evidence>
<evidence type="ECO:0000256" key="2">
    <source>
        <dbReference type="ARBA" id="ARBA00022527"/>
    </source>
</evidence>
<evidence type="ECO:0000256" key="12">
    <source>
        <dbReference type="SAM" id="SignalP"/>
    </source>
</evidence>
<evidence type="ECO:0000256" key="7">
    <source>
        <dbReference type="ARBA" id="ARBA00022777"/>
    </source>
</evidence>
<keyword evidence="11" id="KW-0812">Transmembrane</keyword>
<dbReference type="InterPro" id="IPR051420">
    <property type="entry name" value="Ser_Thr_Kinases_DiverseReg"/>
</dbReference>
<gene>
    <name evidence="15" type="primary">Aste57867_16001</name>
    <name evidence="14" type="ORF">As57867_015945</name>
    <name evidence="15" type="ORF">ASTE57867_16001</name>
</gene>
<dbReference type="SUPFAM" id="SSF56112">
    <property type="entry name" value="Protein kinase-like (PK-like)"/>
    <property type="match status" value="1"/>
</dbReference>
<dbReference type="Pfam" id="PF00560">
    <property type="entry name" value="LRR_1"/>
    <property type="match status" value="1"/>
</dbReference>
<dbReference type="Proteomes" id="UP000332933">
    <property type="component" value="Unassembled WGS sequence"/>
</dbReference>
<comment type="catalytic activity">
    <reaction evidence="10">
        <text>L-seryl-[protein] + ATP = O-phospho-L-seryl-[protein] + ADP + H(+)</text>
        <dbReference type="Rhea" id="RHEA:17989"/>
        <dbReference type="Rhea" id="RHEA-COMP:9863"/>
        <dbReference type="Rhea" id="RHEA-COMP:11604"/>
        <dbReference type="ChEBI" id="CHEBI:15378"/>
        <dbReference type="ChEBI" id="CHEBI:29999"/>
        <dbReference type="ChEBI" id="CHEBI:30616"/>
        <dbReference type="ChEBI" id="CHEBI:83421"/>
        <dbReference type="ChEBI" id="CHEBI:456216"/>
        <dbReference type="EC" id="2.7.11.1"/>
    </reaction>
</comment>
<evidence type="ECO:0000256" key="8">
    <source>
        <dbReference type="ARBA" id="ARBA00022840"/>
    </source>
</evidence>
<dbReference type="EMBL" id="CAADRA010005805">
    <property type="protein sequence ID" value="VFT92786.1"/>
    <property type="molecule type" value="Genomic_DNA"/>
</dbReference>
<evidence type="ECO:0000256" key="11">
    <source>
        <dbReference type="SAM" id="Phobius"/>
    </source>
</evidence>
<reference evidence="14" key="2">
    <citation type="submission" date="2019-06" db="EMBL/GenBank/DDBJ databases">
        <title>Genomics analysis of Aphanomyces spp. identifies a new class of oomycete effector associated with host adaptation.</title>
        <authorList>
            <person name="Gaulin E."/>
        </authorList>
    </citation>
    <scope>NUCLEOTIDE SEQUENCE</scope>
    <source>
        <strain evidence="14">CBS 578.67</strain>
    </source>
</reference>
<evidence type="ECO:0000256" key="1">
    <source>
        <dbReference type="ARBA" id="ARBA00012513"/>
    </source>
</evidence>
<keyword evidence="2" id="KW-0723">Serine/threonine-protein kinase</keyword>
<dbReference type="InterPro" id="IPR032675">
    <property type="entry name" value="LRR_dom_sf"/>
</dbReference>
<dbReference type="GO" id="GO:0005524">
    <property type="term" value="F:ATP binding"/>
    <property type="evidence" value="ECO:0007669"/>
    <property type="project" value="UniProtKB-KW"/>
</dbReference>
<name>A0A485L5S3_9STRA</name>
<dbReference type="PROSITE" id="PS50011">
    <property type="entry name" value="PROTEIN_KINASE_DOM"/>
    <property type="match status" value="1"/>
</dbReference>
<evidence type="ECO:0000256" key="6">
    <source>
        <dbReference type="ARBA" id="ARBA00022741"/>
    </source>
</evidence>
<keyword evidence="16" id="KW-1185">Reference proteome</keyword>
<dbReference type="SMART" id="SM00364">
    <property type="entry name" value="LRR_BAC"/>
    <property type="match status" value="3"/>
</dbReference>
<dbReference type="GO" id="GO:0004674">
    <property type="term" value="F:protein serine/threonine kinase activity"/>
    <property type="evidence" value="ECO:0007669"/>
    <property type="project" value="UniProtKB-KW"/>
</dbReference>